<reference evidence="2" key="1">
    <citation type="submission" date="2021-03" db="EMBL/GenBank/DDBJ databases">
        <title>Draft genome sequence of rust myrtle Austropuccinia psidii MF-1, a brazilian biotype.</title>
        <authorList>
            <person name="Quecine M.C."/>
            <person name="Pachon D.M.R."/>
            <person name="Bonatelli M.L."/>
            <person name="Correr F.H."/>
            <person name="Franceschini L.M."/>
            <person name="Leite T.F."/>
            <person name="Margarido G.R.A."/>
            <person name="Almeida C.A."/>
            <person name="Ferrarezi J.A."/>
            <person name="Labate C.A."/>
        </authorList>
    </citation>
    <scope>NUCLEOTIDE SEQUENCE</scope>
    <source>
        <strain evidence="2">MF-1</strain>
    </source>
</reference>
<dbReference type="Proteomes" id="UP000765509">
    <property type="component" value="Unassembled WGS sequence"/>
</dbReference>
<feature type="compositionally biased region" description="Polar residues" evidence="1">
    <location>
        <begin position="119"/>
        <end position="136"/>
    </location>
</feature>
<dbReference type="AlphaFoldDB" id="A0A9Q3KU22"/>
<sequence length="174" mass="19175">MTSRRGSPYSIQSDEHGIGNRNYGTEQRRKGKILSGTEYTQGSAISQRQVPEMPIISGPEFELSIGSSTRYKSHSKGSDSEPVKAVLHGAQGQRLGNVATSTQSSDELLEHPEKVPQRGGNSDVVQWRESTSIQTSKQKDKRLAQQKEGGKQGRSPSSFYQQATSQPISIRREE</sequence>
<organism evidence="2 3">
    <name type="scientific">Austropuccinia psidii MF-1</name>
    <dbReference type="NCBI Taxonomy" id="1389203"/>
    <lineage>
        <taxon>Eukaryota</taxon>
        <taxon>Fungi</taxon>
        <taxon>Dikarya</taxon>
        <taxon>Basidiomycota</taxon>
        <taxon>Pucciniomycotina</taxon>
        <taxon>Pucciniomycetes</taxon>
        <taxon>Pucciniales</taxon>
        <taxon>Sphaerophragmiaceae</taxon>
        <taxon>Austropuccinia</taxon>
    </lineage>
</organism>
<feature type="region of interest" description="Disordered" evidence="1">
    <location>
        <begin position="90"/>
        <end position="174"/>
    </location>
</feature>
<feature type="compositionally biased region" description="Polar residues" evidence="1">
    <location>
        <begin position="1"/>
        <end position="12"/>
    </location>
</feature>
<proteinExistence type="predicted"/>
<protein>
    <submittedName>
        <fullName evidence="2">Uncharacterized protein</fullName>
    </submittedName>
</protein>
<feature type="compositionally biased region" description="Polar residues" evidence="1">
    <location>
        <begin position="37"/>
        <end position="49"/>
    </location>
</feature>
<comment type="caution">
    <text evidence="2">The sequence shown here is derived from an EMBL/GenBank/DDBJ whole genome shotgun (WGS) entry which is preliminary data.</text>
</comment>
<feature type="region of interest" description="Disordered" evidence="1">
    <location>
        <begin position="1"/>
        <end position="58"/>
    </location>
</feature>
<feature type="compositionally biased region" description="Polar residues" evidence="1">
    <location>
        <begin position="154"/>
        <end position="168"/>
    </location>
</feature>
<feature type="compositionally biased region" description="Basic and acidic residues" evidence="1">
    <location>
        <begin position="137"/>
        <end position="151"/>
    </location>
</feature>
<evidence type="ECO:0000256" key="1">
    <source>
        <dbReference type="SAM" id="MobiDB-lite"/>
    </source>
</evidence>
<name>A0A9Q3KU22_9BASI</name>
<accession>A0A9Q3KU22</accession>
<keyword evidence="3" id="KW-1185">Reference proteome</keyword>
<evidence type="ECO:0000313" key="2">
    <source>
        <dbReference type="EMBL" id="MBW0588165.1"/>
    </source>
</evidence>
<dbReference type="EMBL" id="AVOT02129515">
    <property type="protein sequence ID" value="MBW0588165.1"/>
    <property type="molecule type" value="Genomic_DNA"/>
</dbReference>
<gene>
    <name evidence="2" type="ORF">O181_127880</name>
</gene>
<evidence type="ECO:0000313" key="3">
    <source>
        <dbReference type="Proteomes" id="UP000765509"/>
    </source>
</evidence>